<comment type="cofactor">
    <cofactor evidence="1">
        <name>Mg(2+)</name>
        <dbReference type="ChEBI" id="CHEBI:18420"/>
    </cofactor>
</comment>
<feature type="domain" description="DNA helicase Pif1-like DEAD-box helicase" evidence="2">
    <location>
        <begin position="91"/>
        <end position="301"/>
    </location>
</feature>
<comment type="catalytic activity">
    <reaction evidence="1">
        <text>ATP + H2O = ADP + phosphate + H(+)</text>
        <dbReference type="Rhea" id="RHEA:13065"/>
        <dbReference type="ChEBI" id="CHEBI:15377"/>
        <dbReference type="ChEBI" id="CHEBI:15378"/>
        <dbReference type="ChEBI" id="CHEBI:30616"/>
        <dbReference type="ChEBI" id="CHEBI:43474"/>
        <dbReference type="ChEBI" id="CHEBI:456216"/>
        <dbReference type="EC" id="5.6.2.3"/>
    </reaction>
</comment>
<evidence type="ECO:0000256" key="1">
    <source>
        <dbReference type="RuleBase" id="RU363044"/>
    </source>
</evidence>
<dbReference type="Proteomes" id="UP000499080">
    <property type="component" value="Unassembled WGS sequence"/>
</dbReference>
<dbReference type="GO" id="GO:0000723">
    <property type="term" value="P:telomere maintenance"/>
    <property type="evidence" value="ECO:0007669"/>
    <property type="project" value="InterPro"/>
</dbReference>
<dbReference type="GO" id="GO:0005524">
    <property type="term" value="F:ATP binding"/>
    <property type="evidence" value="ECO:0007669"/>
    <property type="project" value="UniProtKB-KW"/>
</dbReference>
<evidence type="ECO:0000259" key="2">
    <source>
        <dbReference type="Pfam" id="PF05970"/>
    </source>
</evidence>
<keyword evidence="1" id="KW-0067">ATP-binding</keyword>
<keyword evidence="1" id="KW-0547">Nucleotide-binding</keyword>
<sequence length="318" mass="35448">LSFICVFCNPTSPLEIWEEFKSYLCEDFVLHTSVQQSVNLALHNIADHLHVHNMTLTSIGSPEPATSHSYVNIDFCDLETERKEGERLMAMLNPEQRAIFDAVMNAILGVDEASTKTFSVNAFAGSGKSFLFNALICSVRGLGEIVVPIAWTGIAAIILEGGRTPHSRFKLPVPVLDNSSCRIRHNTEDGRAWKAAKVLIWDECAMTPHHALSAVDRLLRDLMHSDLPFGGKVFVLGGDWRQILPVAVHANRTTIIETCLKNSPLWSTFKQFSLVRNMRTEPDEQDFADWLLHLGNGSLTNNCQLGEDIVEIPEKIVL</sequence>
<dbReference type="Gene3D" id="3.40.50.300">
    <property type="entry name" value="P-loop containing nucleotide triphosphate hydrolases"/>
    <property type="match status" value="1"/>
</dbReference>
<keyword evidence="1" id="KW-0234">DNA repair</keyword>
<evidence type="ECO:0000313" key="3">
    <source>
        <dbReference type="EMBL" id="GBO17654.1"/>
    </source>
</evidence>
<keyword evidence="4" id="KW-1185">Reference proteome</keyword>
<accession>A0A4Y2UZW4</accession>
<keyword evidence="1" id="KW-0347">Helicase</keyword>
<dbReference type="Pfam" id="PF05970">
    <property type="entry name" value="PIF1"/>
    <property type="match status" value="1"/>
</dbReference>
<dbReference type="GO" id="GO:0006281">
    <property type="term" value="P:DNA repair"/>
    <property type="evidence" value="ECO:0007669"/>
    <property type="project" value="UniProtKB-KW"/>
</dbReference>
<name>A0A4Y2UZW4_ARAVE</name>
<dbReference type="GO" id="GO:0016887">
    <property type="term" value="F:ATP hydrolysis activity"/>
    <property type="evidence" value="ECO:0007669"/>
    <property type="project" value="RHEA"/>
</dbReference>
<protein>
    <recommendedName>
        <fullName evidence="1">ATP-dependent DNA helicase</fullName>
        <ecNumber evidence="1">5.6.2.3</ecNumber>
    </recommendedName>
</protein>
<dbReference type="InterPro" id="IPR010285">
    <property type="entry name" value="DNA_helicase_pif1-like_DEAD"/>
</dbReference>
<dbReference type="SUPFAM" id="SSF52540">
    <property type="entry name" value="P-loop containing nucleoside triphosphate hydrolases"/>
    <property type="match status" value="1"/>
</dbReference>
<keyword evidence="1" id="KW-0233">DNA recombination</keyword>
<dbReference type="PANTHER" id="PTHR10492">
    <property type="match status" value="1"/>
</dbReference>
<organism evidence="3 4">
    <name type="scientific">Araneus ventricosus</name>
    <name type="common">Orbweaver spider</name>
    <name type="synonym">Epeira ventricosa</name>
    <dbReference type="NCBI Taxonomy" id="182803"/>
    <lineage>
        <taxon>Eukaryota</taxon>
        <taxon>Metazoa</taxon>
        <taxon>Ecdysozoa</taxon>
        <taxon>Arthropoda</taxon>
        <taxon>Chelicerata</taxon>
        <taxon>Arachnida</taxon>
        <taxon>Araneae</taxon>
        <taxon>Araneomorphae</taxon>
        <taxon>Entelegynae</taxon>
        <taxon>Araneoidea</taxon>
        <taxon>Araneidae</taxon>
        <taxon>Araneus</taxon>
    </lineage>
</organism>
<dbReference type="InterPro" id="IPR027417">
    <property type="entry name" value="P-loop_NTPase"/>
</dbReference>
<gene>
    <name evidence="3" type="ORF">AVEN_118511_1</name>
</gene>
<evidence type="ECO:0000313" key="4">
    <source>
        <dbReference type="Proteomes" id="UP000499080"/>
    </source>
</evidence>
<reference evidence="3 4" key="1">
    <citation type="journal article" date="2019" name="Sci. Rep.">
        <title>Orb-weaving spider Araneus ventricosus genome elucidates the spidroin gene catalogue.</title>
        <authorList>
            <person name="Kono N."/>
            <person name="Nakamura H."/>
            <person name="Ohtoshi R."/>
            <person name="Moran D.A.P."/>
            <person name="Shinohara A."/>
            <person name="Yoshida Y."/>
            <person name="Fujiwara M."/>
            <person name="Mori M."/>
            <person name="Tomita M."/>
            <person name="Arakawa K."/>
        </authorList>
    </citation>
    <scope>NUCLEOTIDE SEQUENCE [LARGE SCALE GENOMIC DNA]</scope>
</reference>
<dbReference type="AlphaFoldDB" id="A0A4Y2UZW4"/>
<keyword evidence="1" id="KW-0378">Hydrolase</keyword>
<dbReference type="PANTHER" id="PTHR10492:SF57">
    <property type="entry name" value="ATP-DEPENDENT DNA HELICASE"/>
    <property type="match status" value="1"/>
</dbReference>
<keyword evidence="1" id="KW-0227">DNA damage</keyword>
<dbReference type="EMBL" id="BGPR01041388">
    <property type="protein sequence ID" value="GBO17654.1"/>
    <property type="molecule type" value="Genomic_DNA"/>
</dbReference>
<dbReference type="GO" id="GO:0043139">
    <property type="term" value="F:5'-3' DNA helicase activity"/>
    <property type="evidence" value="ECO:0007669"/>
    <property type="project" value="UniProtKB-EC"/>
</dbReference>
<proteinExistence type="inferred from homology"/>
<dbReference type="OrthoDB" id="272985at2759"/>
<comment type="caution">
    <text evidence="3">The sequence shown here is derived from an EMBL/GenBank/DDBJ whole genome shotgun (WGS) entry which is preliminary data.</text>
</comment>
<dbReference type="EC" id="5.6.2.3" evidence="1"/>
<dbReference type="GO" id="GO:0006310">
    <property type="term" value="P:DNA recombination"/>
    <property type="evidence" value="ECO:0007669"/>
    <property type="project" value="UniProtKB-KW"/>
</dbReference>
<feature type="non-terminal residue" evidence="3">
    <location>
        <position position="1"/>
    </location>
</feature>
<comment type="similarity">
    <text evidence="1">Belongs to the helicase family.</text>
</comment>